<dbReference type="AlphaFoldDB" id="A0A9D3ZMX7"/>
<reference evidence="1 2" key="1">
    <citation type="journal article" date="2021" name="Plant Biotechnol. J.">
        <title>Multi-omics assisted identification of the key and species-specific regulatory components of drought-tolerant mechanisms in Gossypium stocksii.</title>
        <authorList>
            <person name="Yu D."/>
            <person name="Ke L."/>
            <person name="Zhang D."/>
            <person name="Wu Y."/>
            <person name="Sun Y."/>
            <person name="Mei J."/>
            <person name="Sun J."/>
            <person name="Sun Y."/>
        </authorList>
    </citation>
    <scope>NUCLEOTIDE SEQUENCE [LARGE SCALE GENOMIC DNA]</scope>
    <source>
        <strain evidence="2">cv. E1</strain>
        <tissue evidence="1">Leaf</tissue>
    </source>
</reference>
<protein>
    <recommendedName>
        <fullName evidence="3">Amine oxidase domain-containing protein</fullName>
    </recommendedName>
</protein>
<dbReference type="Pfam" id="PF13450">
    <property type="entry name" value="NAD_binding_8"/>
    <property type="match status" value="1"/>
</dbReference>
<dbReference type="OrthoDB" id="5977668at2759"/>
<proteinExistence type="predicted"/>
<evidence type="ECO:0008006" key="3">
    <source>
        <dbReference type="Google" id="ProtNLM"/>
    </source>
</evidence>
<dbReference type="Proteomes" id="UP000828251">
    <property type="component" value="Unassembled WGS sequence"/>
</dbReference>
<gene>
    <name evidence="1" type="ORF">J1N35_038636</name>
</gene>
<dbReference type="Gene3D" id="3.50.50.60">
    <property type="entry name" value="FAD/NAD(P)-binding domain"/>
    <property type="match status" value="1"/>
</dbReference>
<keyword evidence="2" id="KW-1185">Reference proteome</keyword>
<dbReference type="Gene3D" id="1.10.405.20">
    <property type="match status" value="1"/>
</dbReference>
<name>A0A9D3ZMX7_9ROSI</name>
<accession>A0A9D3ZMX7</accession>
<evidence type="ECO:0000313" key="1">
    <source>
        <dbReference type="EMBL" id="KAH1047852.1"/>
    </source>
</evidence>
<comment type="caution">
    <text evidence="1">The sequence shown here is derived from an EMBL/GenBank/DDBJ whole genome shotgun (WGS) entry which is preliminary data.</text>
</comment>
<dbReference type="PANTHER" id="PTHR42923">
    <property type="entry name" value="PROTOPORPHYRINOGEN OXIDASE"/>
    <property type="match status" value="1"/>
</dbReference>
<dbReference type="InterPro" id="IPR050464">
    <property type="entry name" value="Zeta_carotene_desat/Oxidored"/>
</dbReference>
<organism evidence="1 2">
    <name type="scientific">Gossypium stocksii</name>
    <dbReference type="NCBI Taxonomy" id="47602"/>
    <lineage>
        <taxon>Eukaryota</taxon>
        <taxon>Viridiplantae</taxon>
        <taxon>Streptophyta</taxon>
        <taxon>Embryophyta</taxon>
        <taxon>Tracheophyta</taxon>
        <taxon>Spermatophyta</taxon>
        <taxon>Magnoliopsida</taxon>
        <taxon>eudicotyledons</taxon>
        <taxon>Gunneridae</taxon>
        <taxon>Pentapetalae</taxon>
        <taxon>rosids</taxon>
        <taxon>malvids</taxon>
        <taxon>Malvales</taxon>
        <taxon>Malvaceae</taxon>
        <taxon>Malvoideae</taxon>
        <taxon>Gossypium</taxon>
    </lineage>
</organism>
<dbReference type="PANTHER" id="PTHR42923:SF17">
    <property type="entry name" value="AMINE OXIDASE DOMAIN-CONTAINING PROTEIN"/>
    <property type="match status" value="1"/>
</dbReference>
<evidence type="ECO:0000313" key="2">
    <source>
        <dbReference type="Proteomes" id="UP000828251"/>
    </source>
</evidence>
<dbReference type="EMBL" id="JAIQCV010000011">
    <property type="protein sequence ID" value="KAH1047852.1"/>
    <property type="molecule type" value="Genomic_DNA"/>
</dbReference>
<dbReference type="SUPFAM" id="SSF51905">
    <property type="entry name" value="FAD/NAD(P)-binding domain"/>
    <property type="match status" value="1"/>
</dbReference>
<dbReference type="InterPro" id="IPR036188">
    <property type="entry name" value="FAD/NAD-bd_sf"/>
</dbReference>
<sequence>MGVVAVIGGGIRGLVSAYVVAKGGVDVVVFEKEEQLGGHAITVNFDATDLDLRFLFLNPASYATMLEMFDSLGVDVETSDVSFSVSHDKGNGYEWCSQYGFSNYFGEKKKLLNPFNWRNLREIIKFGNDVERFAISLAGHRTSFGHRLCFSLLLDLCCNYLELLENNPDMDRNETLGQFLKSRGYSENFQNNYPAPICAAMWSSSREDVMSFSAFSSLSFWRTHHLYQLFGQPQWLTIRRHSYFVKGSEICLRVEVVYLNLLVKYNVFCLLITLVCMQH</sequence>
<dbReference type="GO" id="GO:0016491">
    <property type="term" value="F:oxidoreductase activity"/>
    <property type="evidence" value="ECO:0007669"/>
    <property type="project" value="TreeGrafter"/>
</dbReference>